<gene>
    <name evidence="1" type="ORF">KIN20_015655</name>
    <name evidence="2" type="ORF">KIN20_015657</name>
</gene>
<evidence type="ECO:0000313" key="2">
    <source>
        <dbReference type="EMBL" id="KAJ1357494.1"/>
    </source>
</evidence>
<dbReference type="Proteomes" id="UP001196413">
    <property type="component" value="Unassembled WGS sequence"/>
</dbReference>
<evidence type="ECO:0000313" key="3">
    <source>
        <dbReference type="Proteomes" id="UP001196413"/>
    </source>
</evidence>
<protein>
    <submittedName>
        <fullName evidence="2">Uncharacterized protein</fullName>
    </submittedName>
</protein>
<accession>A0AAD5N4E8</accession>
<keyword evidence="3" id="KW-1185">Reference proteome</keyword>
<proteinExistence type="predicted"/>
<dbReference type="EMBL" id="JAHQIW010003160">
    <property type="protein sequence ID" value="KAJ1357492.1"/>
    <property type="molecule type" value="Genomic_DNA"/>
</dbReference>
<organism evidence="2 3">
    <name type="scientific">Parelaphostrongylus tenuis</name>
    <name type="common">Meningeal worm</name>
    <dbReference type="NCBI Taxonomy" id="148309"/>
    <lineage>
        <taxon>Eukaryota</taxon>
        <taxon>Metazoa</taxon>
        <taxon>Ecdysozoa</taxon>
        <taxon>Nematoda</taxon>
        <taxon>Chromadorea</taxon>
        <taxon>Rhabditida</taxon>
        <taxon>Rhabditina</taxon>
        <taxon>Rhabditomorpha</taxon>
        <taxon>Strongyloidea</taxon>
        <taxon>Metastrongylidae</taxon>
        <taxon>Parelaphostrongylus</taxon>
    </lineage>
</organism>
<sequence>MVDKSVEKSLKEKQSTMLPTRLLTALNPTTKRLEKIRVLLDAGAGLPFVNEKLTQKLHLPILDEVKLYPNTFGSHEIQEHVARQVALDA</sequence>
<dbReference type="AlphaFoldDB" id="A0AAD5N4E8"/>
<dbReference type="EMBL" id="JAHQIW010003160">
    <property type="protein sequence ID" value="KAJ1357494.1"/>
    <property type="molecule type" value="Genomic_DNA"/>
</dbReference>
<evidence type="ECO:0000313" key="1">
    <source>
        <dbReference type="EMBL" id="KAJ1357492.1"/>
    </source>
</evidence>
<reference evidence="2" key="1">
    <citation type="submission" date="2021-06" db="EMBL/GenBank/DDBJ databases">
        <title>Parelaphostrongylus tenuis whole genome reference sequence.</title>
        <authorList>
            <person name="Garwood T.J."/>
            <person name="Larsen P.A."/>
            <person name="Fountain-Jones N.M."/>
            <person name="Garbe J.R."/>
            <person name="Macchietto M.G."/>
            <person name="Kania S.A."/>
            <person name="Gerhold R.W."/>
            <person name="Richards J.E."/>
            <person name="Wolf T.M."/>
        </authorList>
    </citation>
    <scope>NUCLEOTIDE SEQUENCE</scope>
    <source>
        <strain evidence="2">MNPRO001-30</strain>
        <tissue evidence="2">Meninges</tissue>
    </source>
</reference>
<comment type="caution">
    <text evidence="2">The sequence shown here is derived from an EMBL/GenBank/DDBJ whole genome shotgun (WGS) entry which is preliminary data.</text>
</comment>
<name>A0AAD5N4E8_PARTN</name>